<name>A0A0N4YWL8_NIPBR</name>
<dbReference type="WBParaSite" id="NBR_0002164001-mRNA-1">
    <property type="protein sequence ID" value="NBR_0002164001-mRNA-1"/>
    <property type="gene ID" value="NBR_0002164001"/>
</dbReference>
<comment type="subcellular location">
    <subcellularLocation>
        <location evidence="1">Membrane</location>
    </subcellularLocation>
</comment>
<proteinExistence type="predicted"/>
<dbReference type="InterPro" id="IPR028082">
    <property type="entry name" value="Peripla_BP_I"/>
</dbReference>
<feature type="chain" id="PRO_5043126068" evidence="5">
    <location>
        <begin position="16"/>
        <end position="225"/>
    </location>
</feature>
<dbReference type="OMA" id="YTECDIA"/>
<keyword evidence="5" id="KW-0732">Signal</keyword>
<dbReference type="EMBL" id="UYSL01026639">
    <property type="protein sequence ID" value="VDL85773.1"/>
    <property type="molecule type" value="Genomic_DNA"/>
</dbReference>
<dbReference type="GO" id="GO:0016020">
    <property type="term" value="C:membrane"/>
    <property type="evidence" value="ECO:0007669"/>
    <property type="project" value="UniProtKB-SubCell"/>
</dbReference>
<evidence type="ECO:0000256" key="4">
    <source>
        <dbReference type="ARBA" id="ARBA00023136"/>
    </source>
</evidence>
<evidence type="ECO:0000256" key="5">
    <source>
        <dbReference type="SAM" id="SignalP"/>
    </source>
</evidence>
<dbReference type="PANTHER" id="PTHR44755">
    <property type="entry name" value="NATRIURETIC PEPTIDE RECEPTOR 3-RELATED"/>
    <property type="match status" value="1"/>
</dbReference>
<dbReference type="InterPro" id="IPR052612">
    <property type="entry name" value="ANP_Clearance_Receptor"/>
</dbReference>
<reference evidence="9" key="1">
    <citation type="submission" date="2017-02" db="UniProtKB">
        <authorList>
            <consortium name="WormBaseParasite"/>
        </authorList>
    </citation>
    <scope>IDENTIFICATION</scope>
</reference>
<evidence type="ECO:0000256" key="1">
    <source>
        <dbReference type="ARBA" id="ARBA00004370"/>
    </source>
</evidence>
<gene>
    <name evidence="7" type="ORF">NBR_LOCUS21641</name>
</gene>
<accession>A0A0N4YWL8</accession>
<dbReference type="AlphaFoldDB" id="A0A0N4YWL8"/>
<keyword evidence="2" id="KW-0812">Transmembrane</keyword>
<dbReference type="InterPro" id="IPR001828">
    <property type="entry name" value="ANF_lig-bd_rcpt"/>
</dbReference>
<dbReference type="Pfam" id="PF01094">
    <property type="entry name" value="ANF_receptor"/>
    <property type="match status" value="1"/>
</dbReference>
<organism evidence="9">
    <name type="scientific">Nippostrongylus brasiliensis</name>
    <name type="common">Rat hookworm</name>
    <dbReference type="NCBI Taxonomy" id="27835"/>
    <lineage>
        <taxon>Eukaryota</taxon>
        <taxon>Metazoa</taxon>
        <taxon>Ecdysozoa</taxon>
        <taxon>Nematoda</taxon>
        <taxon>Chromadorea</taxon>
        <taxon>Rhabditida</taxon>
        <taxon>Rhabditina</taxon>
        <taxon>Rhabditomorpha</taxon>
        <taxon>Strongyloidea</taxon>
        <taxon>Heligmosomidae</taxon>
        <taxon>Nippostrongylus</taxon>
    </lineage>
</organism>
<feature type="signal peptide" evidence="5">
    <location>
        <begin position="1"/>
        <end position="15"/>
    </location>
</feature>
<evidence type="ECO:0000256" key="3">
    <source>
        <dbReference type="ARBA" id="ARBA00022989"/>
    </source>
</evidence>
<dbReference type="SUPFAM" id="SSF53822">
    <property type="entry name" value="Periplasmic binding protein-like I"/>
    <property type="match status" value="1"/>
</dbReference>
<keyword evidence="8" id="KW-1185">Reference proteome</keyword>
<evidence type="ECO:0000313" key="8">
    <source>
        <dbReference type="Proteomes" id="UP000271162"/>
    </source>
</evidence>
<dbReference type="Gene3D" id="3.40.50.2300">
    <property type="match status" value="1"/>
</dbReference>
<evidence type="ECO:0000313" key="9">
    <source>
        <dbReference type="WBParaSite" id="NBR_0002164001-mRNA-1"/>
    </source>
</evidence>
<keyword evidence="3" id="KW-1133">Transmembrane helix</keyword>
<dbReference type="CDD" id="cd06352">
    <property type="entry name" value="PBP1_NPR_GC-like"/>
    <property type="match status" value="1"/>
</dbReference>
<evidence type="ECO:0000256" key="2">
    <source>
        <dbReference type="ARBA" id="ARBA00022692"/>
    </source>
</evidence>
<feature type="domain" description="Receptor ligand binding region" evidence="6">
    <location>
        <begin position="45"/>
        <end position="223"/>
    </location>
</feature>
<protein>
    <submittedName>
        <fullName evidence="9">ANF_receptor domain-containing protein</fullName>
    </submittedName>
</protein>
<dbReference type="PANTHER" id="PTHR44755:SF8">
    <property type="entry name" value="RECEPTOR LIGAND BINDING REGION DOMAIN-CONTAINING PROTEIN"/>
    <property type="match status" value="1"/>
</dbReference>
<dbReference type="STRING" id="27835.A0A0N4YWL8"/>
<dbReference type="GO" id="GO:0017046">
    <property type="term" value="F:peptide hormone binding"/>
    <property type="evidence" value="ECO:0007669"/>
    <property type="project" value="TreeGrafter"/>
</dbReference>
<dbReference type="GO" id="GO:0007165">
    <property type="term" value="P:signal transduction"/>
    <property type="evidence" value="ECO:0007669"/>
    <property type="project" value="TreeGrafter"/>
</dbReference>
<dbReference type="GO" id="GO:0038023">
    <property type="term" value="F:signaling receptor activity"/>
    <property type="evidence" value="ECO:0007669"/>
    <property type="project" value="TreeGrafter"/>
</dbReference>
<keyword evidence="4" id="KW-0472">Membrane</keyword>
<evidence type="ECO:0000313" key="7">
    <source>
        <dbReference type="EMBL" id="VDL85773.1"/>
    </source>
</evidence>
<dbReference type="Proteomes" id="UP000271162">
    <property type="component" value="Unassembled WGS sequence"/>
</dbReference>
<sequence length="225" mass="24831">MFALLLQLFVVHTVAQNSTRIKKKVKIGIAAAEQTMRTSIAWSVCGGAVGLALDKSKQDFDFKDFEFSINVVYTECDLAKAAGAGIEFMMKQQVDVMIGPPSGLMMAHLSNVYQTPWMGWGFVIDPQFALSDKFPFVTTLTPTAQTIGVSAVRVLAEFNWDIVSVLYTTTAVRFCVDIIDSFVDAASDPSSVFSTRIAMVRTIDLQDNEGLIQILQQVRQRSRGK</sequence>
<evidence type="ECO:0000259" key="6">
    <source>
        <dbReference type="Pfam" id="PF01094"/>
    </source>
</evidence>
<reference evidence="7 8" key="2">
    <citation type="submission" date="2018-11" db="EMBL/GenBank/DDBJ databases">
        <authorList>
            <consortium name="Pathogen Informatics"/>
        </authorList>
    </citation>
    <scope>NUCLEOTIDE SEQUENCE [LARGE SCALE GENOMIC DNA]</scope>
</reference>